<dbReference type="InterPro" id="IPR011766">
    <property type="entry name" value="TPP_enzyme_TPP-bd"/>
</dbReference>
<keyword evidence="3" id="KW-0560">Oxidoreductase</keyword>
<feature type="binding site" evidence="3">
    <location>
        <position position="49"/>
    </location>
    <ligand>
        <name>thiamine diphosphate</name>
        <dbReference type="ChEBI" id="CHEBI:58937"/>
    </ligand>
</feature>
<comment type="caution">
    <text evidence="3">Lacks conserved residue(s) required for the propagation of feature annotation.</text>
</comment>
<keyword evidence="3" id="KW-0446">Lipid-binding</keyword>
<dbReference type="PANTHER" id="PTHR42981:SF2">
    <property type="entry name" value="PYRUVATE DEHYDROGENASE [UBIQUINONE]"/>
    <property type="match status" value="1"/>
</dbReference>
<organism evidence="8 9">
    <name type="scientific">Mycolicibacterium bacteremicum</name>
    <name type="common">Mycobacterium bacteremicum</name>
    <dbReference type="NCBI Taxonomy" id="564198"/>
    <lineage>
        <taxon>Bacteria</taxon>
        <taxon>Bacillati</taxon>
        <taxon>Actinomycetota</taxon>
        <taxon>Actinomycetes</taxon>
        <taxon>Mycobacteriales</taxon>
        <taxon>Mycobacteriaceae</taxon>
        <taxon>Mycolicibacterium</taxon>
    </lineage>
</organism>
<feature type="binding site" evidence="3">
    <location>
        <begin position="271"/>
        <end position="275"/>
    </location>
    <ligand>
        <name>FAD</name>
        <dbReference type="ChEBI" id="CHEBI:57692"/>
    </ligand>
</feature>
<feature type="binding site" evidence="3">
    <location>
        <position position="432"/>
    </location>
    <ligand>
        <name>Mg(2+)</name>
        <dbReference type="ChEBI" id="CHEBI:18420"/>
    </ligand>
</feature>
<comment type="function">
    <text evidence="3">A peripheral cell membrane enzyme that catalyzes the oxidative decarboxylation of pyruvate to form acetate and CO(2). It channels electrons from the cytoplasm to the respiratory chain at the cell membrane via ubiquinone.</text>
</comment>
<dbReference type="InterPro" id="IPR044261">
    <property type="entry name" value="Pyruvate_dehydrogenase"/>
</dbReference>
<comment type="activity regulation">
    <text evidence="3">The C-terminus inhibits activity; it has to move for the enzyme to be active. Activated by lipid-binding, which occurs via the C-terminus.</text>
</comment>
<keyword evidence="9" id="KW-1185">Reference proteome</keyword>
<feature type="site" description="Moves into active site upon enzyme activation, plays a role in electron transfer" evidence="3">
    <location>
        <position position="464"/>
    </location>
</feature>
<dbReference type="GO" id="GO:0000287">
    <property type="term" value="F:magnesium ion binding"/>
    <property type="evidence" value="ECO:0007669"/>
    <property type="project" value="UniProtKB-UniRule"/>
</dbReference>
<keyword evidence="3" id="KW-0547">Nucleotide-binding</keyword>
<dbReference type="InterPro" id="IPR012000">
    <property type="entry name" value="Thiamin_PyroP_enz_cen_dom"/>
</dbReference>
<feature type="binding site" evidence="3">
    <location>
        <position position="289"/>
    </location>
    <ligand>
        <name>FAD</name>
        <dbReference type="ChEBI" id="CHEBI:57692"/>
    </ligand>
</feature>
<dbReference type="STRING" id="564198.BST17_07585"/>
<dbReference type="NCBIfam" id="NF006591">
    <property type="entry name" value="PRK09124.1"/>
    <property type="match status" value="1"/>
</dbReference>
<proteinExistence type="inferred from homology"/>
<feature type="region of interest" description="FAD-binding domain" evidence="3">
    <location>
        <begin position="180"/>
        <end position="331"/>
    </location>
</feature>
<evidence type="ECO:0000256" key="2">
    <source>
        <dbReference type="ARBA" id="ARBA00023052"/>
    </source>
</evidence>
<dbReference type="AlphaFoldDB" id="A0A1W9Z001"/>
<dbReference type="CDD" id="cd02014">
    <property type="entry name" value="TPP_POX"/>
    <property type="match status" value="1"/>
</dbReference>
<evidence type="ECO:0000256" key="4">
    <source>
        <dbReference type="RuleBase" id="RU362132"/>
    </source>
</evidence>
<dbReference type="Pfam" id="PF02776">
    <property type="entry name" value="TPP_enzyme_N"/>
    <property type="match status" value="1"/>
</dbReference>
<keyword evidence="3" id="KW-0472">Membrane</keyword>
<comment type="subcellular location">
    <subcellularLocation>
        <location evidence="3">Cell membrane</location>
        <topology evidence="3">Peripheral membrane protein</topology>
        <orientation evidence="3">Cytoplasmic side</orientation>
    </subcellularLocation>
</comment>
<dbReference type="EMBL" id="MVHJ01000005">
    <property type="protein sequence ID" value="ORA05635.1"/>
    <property type="molecule type" value="Genomic_DNA"/>
</dbReference>
<comment type="cofactor">
    <cofactor evidence="3">
        <name>FAD</name>
        <dbReference type="ChEBI" id="CHEBI:57692"/>
    </cofactor>
    <text evidence="3">Binds 1 FAD per subunit.</text>
</comment>
<dbReference type="CDD" id="cd07039">
    <property type="entry name" value="TPP_PYR_POX"/>
    <property type="match status" value="1"/>
</dbReference>
<keyword evidence="2 3" id="KW-0786">Thiamine pyrophosphate</keyword>
<dbReference type="InterPro" id="IPR047212">
    <property type="entry name" value="TPP_POXB-like"/>
</dbReference>
<dbReference type="Gene3D" id="3.40.50.1220">
    <property type="entry name" value="TPP-binding domain"/>
    <property type="match status" value="1"/>
</dbReference>
<dbReference type="GO" id="GO:0052737">
    <property type="term" value="F:pyruvate dehydrogenase (quinone) activity"/>
    <property type="evidence" value="ECO:0007669"/>
    <property type="project" value="UniProtKB-UniRule"/>
</dbReference>
<dbReference type="InterPro" id="IPR029061">
    <property type="entry name" value="THDP-binding"/>
</dbReference>
<evidence type="ECO:0000259" key="7">
    <source>
        <dbReference type="Pfam" id="PF02776"/>
    </source>
</evidence>
<feature type="domain" description="Thiamine pyrophosphate enzyme TPP-binding" evidence="6">
    <location>
        <begin position="378"/>
        <end position="524"/>
    </location>
</feature>
<gene>
    <name evidence="3" type="primary">poxB</name>
    <name evidence="8" type="ORF">BST17_07585</name>
</gene>
<comment type="subunit">
    <text evidence="3">Homotetramer.</text>
</comment>
<dbReference type="HAMAP" id="MF_00850">
    <property type="entry name" value="POX"/>
    <property type="match status" value="1"/>
</dbReference>
<keyword evidence="3" id="KW-0479">Metal-binding</keyword>
<name>A0A1W9Z001_MYCBA</name>
<dbReference type="OrthoDB" id="4959782at2"/>
<dbReference type="GO" id="GO:0030976">
    <property type="term" value="F:thiamine pyrophosphate binding"/>
    <property type="evidence" value="ECO:0007669"/>
    <property type="project" value="UniProtKB-UniRule"/>
</dbReference>
<feature type="binding site" evidence="3">
    <location>
        <begin position="459"/>
        <end position="465"/>
    </location>
    <ligand>
        <name>thiamine diphosphate</name>
        <dbReference type="ChEBI" id="CHEBI:58937"/>
    </ligand>
</feature>
<feature type="binding site" evidence="3">
    <location>
        <position position="459"/>
    </location>
    <ligand>
        <name>Mg(2+)</name>
        <dbReference type="ChEBI" id="CHEBI:18420"/>
    </ligand>
</feature>
<protein>
    <recommendedName>
        <fullName evidence="3">Pyruvate dehydrogenase [ubiquinone]</fullName>
        <ecNumber evidence="3">1.2.5.1</ecNumber>
    </recommendedName>
    <alternativeName>
        <fullName evidence="3">Pyruvate oxidase</fullName>
        <shortName evidence="3">POX</shortName>
    </alternativeName>
    <alternativeName>
        <fullName evidence="3">Pyruvate:ubiquinone-8 oxidoreductase</fullName>
    </alternativeName>
</protein>
<keyword evidence="3" id="KW-0460">Magnesium</keyword>
<keyword evidence="3" id="KW-0274">FAD</keyword>
<dbReference type="PANTHER" id="PTHR42981">
    <property type="entry name" value="PYRUVATE DEHYDROGENASE [UBIQUINONE]"/>
    <property type="match status" value="1"/>
</dbReference>
<comment type="caution">
    <text evidence="8">The sequence shown here is derived from an EMBL/GenBank/DDBJ whole genome shotgun (WGS) entry which is preliminary data.</text>
</comment>
<comment type="domain">
    <text evidence="3">Has 4 domains; the Pyr domain which binds the pyrimidine moiety of the thiamine pyrophosphate cofactor, the FAD-binding domain, the PP-binding domain which binds the pyrophosphate portion of thiamine pyrophosphate and the C-terminal membrane binding region. The C-terminus is held closely against the rest of the protein and covers the active site; during activation it unfolds from the rest of the protein and forms an amphipathic helix upon membrane binding, exposing the active site.</text>
</comment>
<feature type="domain" description="Thiamine pyrophosphate enzyme central" evidence="5">
    <location>
        <begin position="188"/>
        <end position="316"/>
    </location>
</feature>
<accession>A0A1W9Z001</accession>
<comment type="similarity">
    <text evidence="1 3 4">Belongs to the TPP enzyme family.</text>
</comment>
<dbReference type="Pfam" id="PF00205">
    <property type="entry name" value="TPP_enzyme_M"/>
    <property type="match status" value="1"/>
</dbReference>
<dbReference type="GO" id="GO:0005886">
    <property type="term" value="C:plasma membrane"/>
    <property type="evidence" value="ECO:0007669"/>
    <property type="project" value="UniProtKB-SubCell"/>
</dbReference>
<reference evidence="8 9" key="1">
    <citation type="submission" date="2017-02" db="EMBL/GenBank/DDBJ databases">
        <title>The new phylogeny of genus Mycobacterium.</title>
        <authorList>
            <person name="Tortoli E."/>
            <person name="Trovato A."/>
            <person name="Cirillo D.M."/>
        </authorList>
    </citation>
    <scope>NUCLEOTIDE SEQUENCE [LARGE SCALE GENOMIC DNA]</scope>
    <source>
        <strain evidence="8 9">DSM 45578</strain>
    </source>
</reference>
<feature type="domain" description="Thiamine pyrophosphate enzyme N-terminal TPP-binding" evidence="7">
    <location>
        <begin position="3"/>
        <end position="114"/>
    </location>
</feature>
<evidence type="ECO:0000313" key="9">
    <source>
        <dbReference type="Proteomes" id="UP000192366"/>
    </source>
</evidence>
<dbReference type="SUPFAM" id="SSF52518">
    <property type="entry name" value="Thiamin diphosphate-binding fold (THDP-binding)"/>
    <property type="match status" value="2"/>
</dbReference>
<evidence type="ECO:0000256" key="3">
    <source>
        <dbReference type="HAMAP-Rule" id="MF_00850"/>
    </source>
</evidence>
<dbReference type="GO" id="GO:0050660">
    <property type="term" value="F:flavin adenine dinucleotide binding"/>
    <property type="evidence" value="ECO:0007669"/>
    <property type="project" value="UniProtKB-UniRule"/>
</dbReference>
<dbReference type="InterPro" id="IPR029035">
    <property type="entry name" value="DHS-like_NAD/FAD-binding_dom"/>
</dbReference>
<evidence type="ECO:0000313" key="8">
    <source>
        <dbReference type="EMBL" id="ORA05635.1"/>
    </source>
</evidence>
<evidence type="ECO:0000256" key="1">
    <source>
        <dbReference type="ARBA" id="ARBA00007812"/>
    </source>
</evidence>
<dbReference type="Pfam" id="PF02775">
    <property type="entry name" value="TPP_enzyme_C"/>
    <property type="match status" value="1"/>
</dbReference>
<keyword evidence="3" id="KW-0285">Flavoprotein</keyword>
<dbReference type="Gene3D" id="3.40.50.970">
    <property type="match status" value="2"/>
</dbReference>
<dbReference type="InterPro" id="IPR047211">
    <property type="entry name" value="POXB-like"/>
</dbReference>
<dbReference type="RefSeq" id="WP_083056748.1">
    <property type="nucleotide sequence ID" value="NZ_JACKVM010000014.1"/>
</dbReference>
<dbReference type="SUPFAM" id="SSF52467">
    <property type="entry name" value="DHS-like NAD/FAD-binding domain"/>
    <property type="match status" value="1"/>
</dbReference>
<dbReference type="GO" id="GO:0048039">
    <property type="term" value="F:ubiquinone binding"/>
    <property type="evidence" value="ECO:0007669"/>
    <property type="project" value="UniProtKB-UniRule"/>
</dbReference>
<feature type="region of interest" description="Membrane-binding domain" evidence="3">
    <location>
        <begin position="530"/>
        <end position="571"/>
    </location>
</feature>
<comment type="cofactor">
    <cofactor evidence="3">
        <name>Mg(2+)</name>
        <dbReference type="ChEBI" id="CHEBI:18420"/>
    </cofactor>
    <text evidence="3">Binds 1 Mg(2+) ion per subunit.</text>
</comment>
<evidence type="ECO:0000259" key="6">
    <source>
        <dbReference type="Pfam" id="PF02775"/>
    </source>
</evidence>
<dbReference type="InterPro" id="IPR047210">
    <property type="entry name" value="TPP_PYR_POXB-like"/>
</dbReference>
<sequence length="575" mass="62052">MTTVADHVISTLRASGVHRIYGLPGDSLNGLTDAIRRADGFSWEHVRHEEAAGFAAAADAALTGRLAVCAGSCGPGNLHLINGLFDAQRSRVPVLAIAAHIPQSEIGSEYFQETHPQELFRECSVYCELVTTAESAPRILEMAMRAAVADNGVAVVVVPGEVFLHKTDARPTPVLPTRSTMRPVDDELRRAATALNGSDRITILAGAGVEGAHDDVVRLAATLQAPVVHALRGKEFVEYDNPYDVGMTGLLGFASGYKAIKEAEVLLMLGTDFPYRQFYPENATVIQLDIRGRHIGRRTRVDLPLVGSVADTLPALQPLLTAKADRTHLDRSLRHYAKTRRRLDELAVNDRDRTPIRPEHLAALADRLAADDAVFTVDVGSPVVWAARYLTMNGRRRLLGSFNHGTMACALPLAIGAQTVDRGRQVVAFAGDGGLTMLFGELITLVQNRLPVKVVVFNNSSLNFVELEMKAAGIVTFGTDLHNPNFAAVAEALGMFGRRVEHPADLESALAAAFAHDGPALIDVVTARQELSIPPAITVEQAKGFSLYAIRTIMAGRSDELLDLVSTNVARRILD</sequence>
<keyword evidence="3" id="KW-1003">Cell membrane</keyword>
<dbReference type="InterPro" id="IPR012001">
    <property type="entry name" value="Thiamin_PyroP_enz_TPP-bd_dom"/>
</dbReference>
<dbReference type="GO" id="GO:0008289">
    <property type="term" value="F:lipid binding"/>
    <property type="evidence" value="ECO:0007669"/>
    <property type="project" value="UniProtKB-UniRule"/>
</dbReference>
<feature type="binding site" evidence="3">
    <location>
        <begin position="248"/>
        <end position="251"/>
    </location>
    <ligand>
        <name>FAD</name>
        <dbReference type="ChEBI" id="CHEBI:57692"/>
    </ligand>
</feature>
<keyword evidence="3 8" id="KW-0670">Pyruvate</keyword>
<evidence type="ECO:0000259" key="5">
    <source>
        <dbReference type="Pfam" id="PF00205"/>
    </source>
</evidence>
<keyword evidence="3" id="KW-0830">Ubiquinone</keyword>
<feature type="binding site" evidence="3">
    <location>
        <begin position="432"/>
        <end position="434"/>
    </location>
    <ligand>
        <name>thiamine diphosphate</name>
        <dbReference type="ChEBI" id="CHEBI:58937"/>
    </ligand>
</feature>
<dbReference type="GO" id="GO:0042867">
    <property type="term" value="P:pyruvate catabolic process"/>
    <property type="evidence" value="ECO:0007669"/>
    <property type="project" value="UniProtKB-UniRule"/>
</dbReference>
<comment type="catalytic activity">
    <reaction evidence="3">
        <text>a ubiquinone + pyruvate + H2O = a ubiquinol + acetate + CO2</text>
        <dbReference type="Rhea" id="RHEA:27405"/>
        <dbReference type="Rhea" id="RHEA-COMP:9565"/>
        <dbReference type="Rhea" id="RHEA-COMP:9566"/>
        <dbReference type="ChEBI" id="CHEBI:15361"/>
        <dbReference type="ChEBI" id="CHEBI:15377"/>
        <dbReference type="ChEBI" id="CHEBI:16389"/>
        <dbReference type="ChEBI" id="CHEBI:16526"/>
        <dbReference type="ChEBI" id="CHEBI:17976"/>
        <dbReference type="ChEBI" id="CHEBI:30089"/>
        <dbReference type="EC" id="1.2.5.1"/>
    </reaction>
</comment>
<feature type="binding site" evidence="3">
    <location>
        <begin position="405"/>
        <end position="407"/>
    </location>
    <ligand>
        <name>thiamine diphosphate</name>
        <dbReference type="ChEBI" id="CHEBI:58937"/>
    </ligand>
</feature>
<dbReference type="EC" id="1.2.5.1" evidence="3"/>
<dbReference type="Proteomes" id="UP000192366">
    <property type="component" value="Unassembled WGS sequence"/>
</dbReference>
<comment type="cofactor">
    <cofactor evidence="3">
        <name>thiamine diphosphate</name>
        <dbReference type="ChEBI" id="CHEBI:58937"/>
    </cofactor>
    <text evidence="3">Binds 1 thiamine pyrophosphate per subunit.</text>
</comment>